<gene>
    <name evidence="4" type="ORF">PGLA2088_LOCUS31844</name>
</gene>
<dbReference type="SUPFAM" id="SSF49899">
    <property type="entry name" value="Concanavalin A-like lectins/glucanases"/>
    <property type="match status" value="1"/>
</dbReference>
<dbReference type="PROSITE" id="PS51762">
    <property type="entry name" value="GH16_2"/>
    <property type="match status" value="1"/>
</dbReference>
<dbReference type="Gene3D" id="2.60.120.200">
    <property type="match status" value="1"/>
</dbReference>
<name>A0A813KFZ4_POLGL</name>
<keyword evidence="1" id="KW-1015">Disulfide bond</keyword>
<dbReference type="Gene3D" id="4.10.410.20">
    <property type="match status" value="1"/>
</dbReference>
<protein>
    <recommendedName>
        <fullName evidence="6">GH16 domain-containing protein</fullName>
    </recommendedName>
</protein>
<dbReference type="InterPro" id="IPR001212">
    <property type="entry name" value="Somatomedin_B_dom"/>
</dbReference>
<dbReference type="PROSITE" id="PS50958">
    <property type="entry name" value="SMB_2"/>
    <property type="match status" value="1"/>
</dbReference>
<dbReference type="SUPFAM" id="SSF90188">
    <property type="entry name" value="Somatomedin B domain"/>
    <property type="match status" value="1"/>
</dbReference>
<evidence type="ECO:0000313" key="4">
    <source>
        <dbReference type="EMBL" id="CAE8700936.1"/>
    </source>
</evidence>
<dbReference type="GO" id="GO:0004553">
    <property type="term" value="F:hydrolase activity, hydrolyzing O-glycosyl compounds"/>
    <property type="evidence" value="ECO:0007669"/>
    <property type="project" value="InterPro"/>
</dbReference>
<sequence length="399" mass="44631">MQAAAEGSEMSDSSMPSCSSYGCQNYYKPWNLCQCNEDCGKHSSCCGDYVAQCAAPAPPPPGPPAIPRTGPYKLNWEAKGESFFDTFEFLKNDDNHGAADYLSKDDALTVGVAKAYGTHAILTAGPASKTKKYKRTTAKISTKKNWKYFLAAMKYSHVPFGCGVWPAFFTLAPNAKWPYGGEVDILEYVNSDVSKASVHGGESCTLNAQATQKYGKMPDRNAMNYDCVTKYPSKLGCAPNKWMKTGQAWSNSPGVIAMQWTDEFIKIFFFPEDEVPEGFDSDSPEPDTWDTKYLFSYYPLKESGCSSNFMQEQQLIMQVNFCGDWAGKVWGQDRTCKHLISGCRSVDPLREYAPAQDCCTQFISDETQIHKTQDYLSERAFFNISWMKVYQQDEQLPGQ</sequence>
<dbReference type="InterPro" id="IPR050546">
    <property type="entry name" value="Glycosyl_Hydrlase_16"/>
</dbReference>
<evidence type="ECO:0000259" key="2">
    <source>
        <dbReference type="PROSITE" id="PS50958"/>
    </source>
</evidence>
<evidence type="ECO:0000256" key="1">
    <source>
        <dbReference type="ARBA" id="ARBA00023157"/>
    </source>
</evidence>
<dbReference type="GO" id="GO:0009251">
    <property type="term" value="P:glucan catabolic process"/>
    <property type="evidence" value="ECO:0007669"/>
    <property type="project" value="TreeGrafter"/>
</dbReference>
<dbReference type="InterPro" id="IPR036024">
    <property type="entry name" value="Somatomedin_B-like_dom_sf"/>
</dbReference>
<dbReference type="Pfam" id="PF26113">
    <property type="entry name" value="GH16_XgeA"/>
    <property type="match status" value="1"/>
</dbReference>
<comment type="caution">
    <text evidence="4">The sequence shown here is derived from an EMBL/GenBank/DDBJ whole genome shotgun (WGS) entry which is preliminary data.</text>
</comment>
<evidence type="ECO:0000313" key="5">
    <source>
        <dbReference type="Proteomes" id="UP000626109"/>
    </source>
</evidence>
<dbReference type="Proteomes" id="UP000626109">
    <property type="component" value="Unassembled WGS sequence"/>
</dbReference>
<dbReference type="EMBL" id="CAJNNW010029638">
    <property type="protein sequence ID" value="CAE8700936.1"/>
    <property type="molecule type" value="Genomic_DNA"/>
</dbReference>
<dbReference type="Pfam" id="PF01033">
    <property type="entry name" value="Somatomedin_B"/>
    <property type="match status" value="1"/>
</dbReference>
<dbReference type="InterPro" id="IPR000757">
    <property type="entry name" value="Beta-glucanase-like"/>
</dbReference>
<dbReference type="InterPro" id="IPR013320">
    <property type="entry name" value="ConA-like_dom_sf"/>
</dbReference>
<dbReference type="PANTHER" id="PTHR10963">
    <property type="entry name" value="GLYCOSYL HYDROLASE-RELATED"/>
    <property type="match status" value="1"/>
</dbReference>
<dbReference type="AlphaFoldDB" id="A0A813KFZ4"/>
<feature type="domain" description="GH16" evidence="3">
    <location>
        <begin position="50"/>
        <end position="334"/>
    </location>
</feature>
<organism evidence="4 5">
    <name type="scientific">Polarella glacialis</name>
    <name type="common">Dinoflagellate</name>
    <dbReference type="NCBI Taxonomy" id="89957"/>
    <lineage>
        <taxon>Eukaryota</taxon>
        <taxon>Sar</taxon>
        <taxon>Alveolata</taxon>
        <taxon>Dinophyceae</taxon>
        <taxon>Suessiales</taxon>
        <taxon>Suessiaceae</taxon>
        <taxon>Polarella</taxon>
    </lineage>
</organism>
<accession>A0A813KFZ4</accession>
<proteinExistence type="predicted"/>
<reference evidence="4" key="1">
    <citation type="submission" date="2021-02" db="EMBL/GenBank/DDBJ databases">
        <authorList>
            <person name="Dougan E. K."/>
            <person name="Rhodes N."/>
            <person name="Thang M."/>
            <person name="Chan C."/>
        </authorList>
    </citation>
    <scope>NUCLEOTIDE SEQUENCE</scope>
</reference>
<dbReference type="PANTHER" id="PTHR10963:SF24">
    <property type="entry name" value="GLYCOSIDASE C21B10.07-RELATED"/>
    <property type="match status" value="1"/>
</dbReference>
<evidence type="ECO:0008006" key="6">
    <source>
        <dbReference type="Google" id="ProtNLM"/>
    </source>
</evidence>
<dbReference type="PROSITE" id="PS00524">
    <property type="entry name" value="SMB_1"/>
    <property type="match status" value="1"/>
</dbReference>
<evidence type="ECO:0000259" key="3">
    <source>
        <dbReference type="PROSITE" id="PS51762"/>
    </source>
</evidence>
<feature type="domain" description="SMB" evidence="2">
    <location>
        <begin position="14"/>
        <end position="57"/>
    </location>
</feature>